<dbReference type="Gene3D" id="3.40.50.720">
    <property type="entry name" value="NAD(P)-binding Rossmann-like Domain"/>
    <property type="match status" value="1"/>
</dbReference>
<organism evidence="14 15">
    <name type="scientific">Aureimonas ureilytica</name>
    <dbReference type="NCBI Taxonomy" id="401562"/>
    <lineage>
        <taxon>Bacteria</taxon>
        <taxon>Pseudomonadati</taxon>
        <taxon>Pseudomonadota</taxon>
        <taxon>Alphaproteobacteria</taxon>
        <taxon>Hyphomicrobiales</taxon>
        <taxon>Aurantimonadaceae</taxon>
        <taxon>Aureimonas</taxon>
    </lineage>
</organism>
<evidence type="ECO:0000259" key="13">
    <source>
        <dbReference type="Pfam" id="PF01370"/>
    </source>
</evidence>
<evidence type="ECO:0000256" key="5">
    <source>
        <dbReference type="ARBA" id="ARBA00022968"/>
    </source>
</evidence>
<feature type="domain" description="NAD-dependent epimerase/dehydratase" evidence="13">
    <location>
        <begin position="23"/>
        <end position="261"/>
    </location>
</feature>
<evidence type="ECO:0000256" key="8">
    <source>
        <dbReference type="ARBA" id="ARBA00023034"/>
    </source>
</evidence>
<evidence type="ECO:0000256" key="12">
    <source>
        <dbReference type="ARBA" id="ARBA00037859"/>
    </source>
</evidence>
<dbReference type="GO" id="GO:0048040">
    <property type="term" value="F:UDP-glucuronate decarboxylase activity"/>
    <property type="evidence" value="ECO:0007669"/>
    <property type="project" value="TreeGrafter"/>
</dbReference>
<evidence type="ECO:0000313" key="15">
    <source>
        <dbReference type="Proteomes" id="UP000078529"/>
    </source>
</evidence>
<evidence type="ECO:0000256" key="4">
    <source>
        <dbReference type="ARBA" id="ARBA00022793"/>
    </source>
</evidence>
<name>A0A175RSX6_9HYPH</name>
<keyword evidence="11" id="KW-0456">Lyase</keyword>
<proteinExistence type="predicted"/>
<evidence type="ECO:0000256" key="10">
    <source>
        <dbReference type="ARBA" id="ARBA00023180"/>
    </source>
</evidence>
<dbReference type="GO" id="GO:0042732">
    <property type="term" value="P:D-xylose metabolic process"/>
    <property type="evidence" value="ECO:0007669"/>
    <property type="project" value="InterPro"/>
</dbReference>
<evidence type="ECO:0000313" key="14">
    <source>
        <dbReference type="EMBL" id="KTR05929.1"/>
    </source>
</evidence>
<keyword evidence="6" id="KW-1133">Transmembrane helix</keyword>
<evidence type="ECO:0000256" key="11">
    <source>
        <dbReference type="ARBA" id="ARBA00023239"/>
    </source>
</evidence>
<gene>
    <name evidence="14" type="ORF">NS365_08970</name>
</gene>
<dbReference type="RefSeq" id="WP_058599946.1">
    <property type="nucleotide sequence ID" value="NZ_LDQA01000021.1"/>
</dbReference>
<evidence type="ECO:0000256" key="1">
    <source>
        <dbReference type="ARBA" id="ARBA00001911"/>
    </source>
</evidence>
<dbReference type="SUPFAM" id="SSF51735">
    <property type="entry name" value="NAD(P)-binding Rossmann-fold domains"/>
    <property type="match status" value="1"/>
</dbReference>
<accession>A0A175RSX6</accession>
<dbReference type="EMBL" id="LDQA01000021">
    <property type="protein sequence ID" value="KTR05929.1"/>
    <property type="molecule type" value="Genomic_DNA"/>
</dbReference>
<evidence type="ECO:0000256" key="3">
    <source>
        <dbReference type="ARBA" id="ARBA00022692"/>
    </source>
</evidence>
<dbReference type="Proteomes" id="UP000078529">
    <property type="component" value="Unassembled WGS sequence"/>
</dbReference>
<keyword evidence="8" id="KW-0333">Golgi apparatus</keyword>
<dbReference type="FunFam" id="3.40.50.720:FF:000065">
    <property type="entry name" value="UDP-glucuronic acid decarboxylase 1"/>
    <property type="match status" value="1"/>
</dbReference>
<evidence type="ECO:0000256" key="9">
    <source>
        <dbReference type="ARBA" id="ARBA00023136"/>
    </source>
</evidence>
<dbReference type="InterPro" id="IPR044516">
    <property type="entry name" value="UXS-like"/>
</dbReference>
<keyword evidence="3" id="KW-0812">Transmembrane</keyword>
<evidence type="ECO:0000256" key="6">
    <source>
        <dbReference type="ARBA" id="ARBA00022989"/>
    </source>
</evidence>
<comment type="cofactor">
    <cofactor evidence="1">
        <name>NAD(+)</name>
        <dbReference type="ChEBI" id="CHEBI:57540"/>
    </cofactor>
</comment>
<dbReference type="GO" id="GO:0005737">
    <property type="term" value="C:cytoplasm"/>
    <property type="evidence" value="ECO:0007669"/>
    <property type="project" value="TreeGrafter"/>
</dbReference>
<dbReference type="PANTHER" id="PTHR43078">
    <property type="entry name" value="UDP-GLUCURONIC ACID DECARBOXYLASE-RELATED"/>
    <property type="match status" value="1"/>
</dbReference>
<sequence>MKIQHRPARPARSLPRSSSGKVVAVTGGAGFLGTHLCEALLARGHHVVSLDNYATGSRENLRPLVATNRLTLIEHDVVEPFPAGLPRFDEIWNLACPASPPHYQRDPVRTLFICADGARRVLERAAEDGARIFHASTSEVYGDPDIHPQPETYAGHVNPVGPRACYDEGKRFAEAVFTDGCARAGLELRMARIFNTYGPFMHPDDGRVVSNFVVQALRGEDITVYGDGSQTRSFCYADDLIAGFLALMALDGDPSGPVNLGNPVETRMDELAELVVDLTGSRSRIVRRPLPVDDPRRRRPDIAKARALLNWEPKVSLRAGLTRTIDYFAGRIAAEPPMRLLPGFLATAARPQAARPQAEGVLVS</sequence>
<keyword evidence="4" id="KW-0210">Decarboxylase</keyword>
<dbReference type="Pfam" id="PF01370">
    <property type="entry name" value="Epimerase"/>
    <property type="match status" value="1"/>
</dbReference>
<comment type="subcellular location">
    <subcellularLocation>
        <location evidence="2">Golgi apparatus membrane</location>
        <topology evidence="2">Single-pass type II membrane protein</topology>
    </subcellularLocation>
    <subcellularLocation>
        <location evidence="12">Golgi apparatus</location>
        <location evidence="12">Golgi stack membrane</location>
    </subcellularLocation>
</comment>
<keyword evidence="7" id="KW-0520">NAD</keyword>
<dbReference type="PANTHER" id="PTHR43078:SF6">
    <property type="entry name" value="UDP-GLUCURONIC ACID DECARBOXYLASE 1"/>
    <property type="match status" value="1"/>
</dbReference>
<reference evidence="14 15" key="1">
    <citation type="journal article" date="2016" name="Front. Microbiol.">
        <title>Genomic Resource of Rice Seed Associated Bacteria.</title>
        <authorList>
            <person name="Midha S."/>
            <person name="Bansal K."/>
            <person name="Sharma S."/>
            <person name="Kumar N."/>
            <person name="Patil P.P."/>
            <person name="Chaudhry V."/>
            <person name="Patil P.B."/>
        </authorList>
    </citation>
    <scope>NUCLEOTIDE SEQUENCE [LARGE SCALE GENOMIC DNA]</scope>
    <source>
        <strain evidence="14 15">NS365</strain>
    </source>
</reference>
<comment type="caution">
    <text evidence="14">The sequence shown here is derived from an EMBL/GenBank/DDBJ whole genome shotgun (WGS) entry which is preliminary data.</text>
</comment>
<evidence type="ECO:0000256" key="7">
    <source>
        <dbReference type="ARBA" id="ARBA00023027"/>
    </source>
</evidence>
<protein>
    <submittedName>
        <fullName evidence="14">NAD-dependent dehydratase</fullName>
    </submittedName>
</protein>
<dbReference type="GO" id="GO:0070403">
    <property type="term" value="F:NAD+ binding"/>
    <property type="evidence" value="ECO:0007669"/>
    <property type="project" value="InterPro"/>
</dbReference>
<keyword evidence="5" id="KW-0735">Signal-anchor</keyword>
<keyword evidence="15" id="KW-1185">Reference proteome</keyword>
<keyword evidence="9" id="KW-0472">Membrane</keyword>
<keyword evidence="10" id="KW-0325">Glycoprotein</keyword>
<dbReference type="InterPro" id="IPR036291">
    <property type="entry name" value="NAD(P)-bd_dom_sf"/>
</dbReference>
<dbReference type="AlphaFoldDB" id="A0A175RSX6"/>
<evidence type="ECO:0000256" key="2">
    <source>
        <dbReference type="ARBA" id="ARBA00004323"/>
    </source>
</evidence>
<dbReference type="InterPro" id="IPR001509">
    <property type="entry name" value="Epimerase_deHydtase"/>
</dbReference>
<dbReference type="PATRIC" id="fig|401562.4.peg.1549"/>
<dbReference type="CDD" id="cd05230">
    <property type="entry name" value="UGD_SDR_e"/>
    <property type="match status" value="1"/>
</dbReference>